<keyword evidence="2" id="KW-1185">Reference proteome</keyword>
<protein>
    <submittedName>
        <fullName evidence="1">Uncharacterized protein</fullName>
    </submittedName>
</protein>
<evidence type="ECO:0000313" key="2">
    <source>
        <dbReference type="Proteomes" id="UP000239907"/>
    </source>
</evidence>
<accession>A0A2S7TZM3</accession>
<reference evidence="1 2" key="1">
    <citation type="submission" date="2016-12" db="EMBL/GenBank/DDBJ databases">
        <title>Study of bacterial adaptation to deep sea.</title>
        <authorList>
            <person name="Song J."/>
            <person name="Yoshizawa S."/>
            <person name="Kogure K."/>
        </authorList>
    </citation>
    <scope>NUCLEOTIDE SEQUENCE [LARGE SCALE GENOMIC DNA]</scope>
    <source>
        <strain evidence="1 2">SAORIC-165</strain>
    </source>
</reference>
<dbReference type="RefSeq" id="WP_129589628.1">
    <property type="nucleotide sequence ID" value="NZ_MQWA01000001.1"/>
</dbReference>
<dbReference type="Proteomes" id="UP000239907">
    <property type="component" value="Unassembled WGS sequence"/>
</dbReference>
<evidence type="ECO:0000313" key="1">
    <source>
        <dbReference type="EMBL" id="PQJ28185.1"/>
    </source>
</evidence>
<name>A0A2S7TZM3_9BACT</name>
<sequence>MTQRMLWSDMPVVFSEKHAENMRHSGETWQEVMGEYRMLVAEEGEAADQDEQKAVLGERKSKRHKMRNGFCSEEVAKVLGTGGQLSAAQLLHCKLRYFTDGVVLGSREFVDRFFTKMKEQRPESHTKPTTGAWKLRYFTRTEIYSLRDLRKDVYRW</sequence>
<dbReference type="AlphaFoldDB" id="A0A2S7TZM3"/>
<organism evidence="1 2">
    <name type="scientific">Rubritalea profundi</name>
    <dbReference type="NCBI Taxonomy" id="1658618"/>
    <lineage>
        <taxon>Bacteria</taxon>
        <taxon>Pseudomonadati</taxon>
        <taxon>Verrucomicrobiota</taxon>
        <taxon>Verrucomicrobiia</taxon>
        <taxon>Verrucomicrobiales</taxon>
        <taxon>Rubritaleaceae</taxon>
        <taxon>Rubritalea</taxon>
    </lineage>
</organism>
<gene>
    <name evidence="1" type="ORF">BSZ32_06485</name>
</gene>
<dbReference type="EMBL" id="MQWA01000001">
    <property type="protein sequence ID" value="PQJ28185.1"/>
    <property type="molecule type" value="Genomic_DNA"/>
</dbReference>
<comment type="caution">
    <text evidence="1">The sequence shown here is derived from an EMBL/GenBank/DDBJ whole genome shotgun (WGS) entry which is preliminary data.</text>
</comment>
<proteinExistence type="predicted"/>